<dbReference type="RefSeq" id="WP_102597568.1">
    <property type="nucleotide sequence ID" value="NZ_JABUYH010000001.1"/>
</dbReference>
<evidence type="ECO:0000256" key="1">
    <source>
        <dbReference type="ARBA" id="ARBA00007812"/>
    </source>
</evidence>
<dbReference type="Pfam" id="PF02775">
    <property type="entry name" value="TPP_enzyme_C"/>
    <property type="match status" value="1"/>
</dbReference>
<dbReference type="InterPro" id="IPR012001">
    <property type="entry name" value="Thiamin_PyroP_enz_TPP-bd_dom"/>
</dbReference>
<feature type="binding site" evidence="3">
    <location>
        <begin position="433"/>
        <end position="435"/>
    </location>
    <ligand>
        <name>thiamine diphosphate</name>
        <dbReference type="ChEBI" id="CHEBI:58937"/>
    </ligand>
</feature>
<evidence type="ECO:0000256" key="4">
    <source>
        <dbReference type="RuleBase" id="RU362132"/>
    </source>
</evidence>
<dbReference type="GO" id="GO:0048039">
    <property type="term" value="F:ubiquinone binding"/>
    <property type="evidence" value="ECO:0007669"/>
    <property type="project" value="UniProtKB-UniRule"/>
</dbReference>
<dbReference type="SUPFAM" id="SSF52467">
    <property type="entry name" value="DHS-like NAD/FAD-binding domain"/>
    <property type="match status" value="1"/>
</dbReference>
<dbReference type="GO" id="GO:0050660">
    <property type="term" value="F:flavin adenine dinucleotide binding"/>
    <property type="evidence" value="ECO:0007669"/>
    <property type="project" value="UniProtKB-UniRule"/>
</dbReference>
<dbReference type="InterPro" id="IPR047211">
    <property type="entry name" value="POXB-like"/>
</dbReference>
<comment type="caution">
    <text evidence="8">The sequence shown here is derived from an EMBL/GenBank/DDBJ whole genome shotgun (WGS) entry which is preliminary data.</text>
</comment>
<dbReference type="InterPro" id="IPR029035">
    <property type="entry name" value="DHS-like_NAD/FAD-binding_dom"/>
</dbReference>
<dbReference type="GO" id="GO:0042867">
    <property type="term" value="P:pyruvate catabolic process"/>
    <property type="evidence" value="ECO:0007669"/>
    <property type="project" value="UniProtKB-UniRule"/>
</dbReference>
<dbReference type="Gene3D" id="3.40.50.1220">
    <property type="entry name" value="TPP-binding domain"/>
    <property type="match status" value="1"/>
</dbReference>
<comment type="function">
    <text evidence="3">A peripheral cell membrane enzyme that catalyzes the oxidative decarboxylation of pyruvate to form acetate and CO(2). It channels electrons from the cytoplasm to the respiratory chain at the cell membrane via ubiquinone.</text>
</comment>
<dbReference type="FunFam" id="3.40.50.1220:FF:000013">
    <property type="entry name" value="Pyruvate dehydrogenase [ubiquinone]"/>
    <property type="match status" value="1"/>
</dbReference>
<feature type="domain" description="Thiamine pyrophosphate enzyme N-terminal TPP-binding" evidence="7">
    <location>
        <begin position="3"/>
        <end position="114"/>
    </location>
</feature>
<feature type="binding site" evidence="3">
    <location>
        <begin position="460"/>
        <end position="466"/>
    </location>
    <ligand>
        <name>thiamine diphosphate</name>
        <dbReference type="ChEBI" id="CHEBI:58937"/>
    </ligand>
</feature>
<dbReference type="GO" id="GO:0005886">
    <property type="term" value="C:plasma membrane"/>
    <property type="evidence" value="ECO:0007669"/>
    <property type="project" value="UniProtKB-SubCell"/>
</dbReference>
<keyword evidence="3 8" id="KW-0830">Ubiquinone</keyword>
<comment type="cofactor">
    <cofactor evidence="3">
        <name>thiamine diphosphate</name>
        <dbReference type="ChEBI" id="CHEBI:58937"/>
    </cofactor>
    <text evidence="3">Binds 1 thiamine pyrophosphate per subunit.</text>
</comment>
<sequence>MPTVADHLIEQLDTQGVRRIYGIPGDSLNGLTDSLRENGRIEWVHHRHEEAAAFAAAAEAEITGELTVCVGSCGPGNLHLINGLYDANRSRVPVLAIAAHIPTEEIGSNYFQETHPVEVFRGCSVYAEQVSDPKQMPRMLRIAMREAIEKRGVAVLVISGDVALAEMERTPTQKITKTNPRVLPNEEELERTAEILEGSRKITILAGAGVAGAHDEVIALADKLGAPIVHAMRGKEHIEYDNPFDVGMTGLLGFASGAKAIAECDVLLMLGTDFPYQQFYPQDATIIQVDIRGEQIGKRTRVDIPLVGTVKDTAAALTALLPVQTRRKHLETAVEHYRKTRTKLDELATPSKPGAAIHPQYLARLIDQYAAEDAIFTADVGSPVIWAARYLTMTGKRRVLGSFNHGSMANALCHALGAQAIDRQRQVIAFAGDGGLAMMLGELLTATQNKLPIKIVVFNNSSLNFVELEMKAAGFVTYATDLHNPDFGAVAAASGLKGYRVDDSAQLEATVQEFLAHDGPALLDVVTDRQEMSMPPEIKMEQAKGFALYAIRTVLSGRGDELLDLAKTNWRQMF</sequence>
<dbReference type="InterPro" id="IPR012000">
    <property type="entry name" value="Thiamin_PyroP_enz_cen_dom"/>
</dbReference>
<dbReference type="AlphaFoldDB" id="A0A2N7S3T7"/>
<comment type="subunit">
    <text evidence="3">Homotetramer.</text>
</comment>
<feature type="site" description="Moves into active site upon enzyme activation, plays a role in electron transfer" evidence="3">
    <location>
        <position position="465"/>
    </location>
</feature>
<evidence type="ECO:0000313" key="9">
    <source>
        <dbReference type="Proteomes" id="UP000235739"/>
    </source>
</evidence>
<evidence type="ECO:0000256" key="2">
    <source>
        <dbReference type="ARBA" id="ARBA00023052"/>
    </source>
</evidence>
<dbReference type="GO" id="GO:0000287">
    <property type="term" value="F:magnesium ion binding"/>
    <property type="evidence" value="ECO:0007669"/>
    <property type="project" value="UniProtKB-UniRule"/>
</dbReference>
<feature type="binding site" evidence="3">
    <location>
        <begin position="272"/>
        <end position="276"/>
    </location>
    <ligand>
        <name>FAD</name>
        <dbReference type="ChEBI" id="CHEBI:57692"/>
    </ligand>
</feature>
<keyword evidence="2 3" id="KW-0786">Thiamine pyrophosphate</keyword>
<dbReference type="Pfam" id="PF02776">
    <property type="entry name" value="TPP_enzyme_N"/>
    <property type="match status" value="1"/>
</dbReference>
<dbReference type="CDD" id="cd07039">
    <property type="entry name" value="TPP_PYR_POX"/>
    <property type="match status" value="1"/>
</dbReference>
<feature type="domain" description="Thiamine pyrophosphate enzyme TPP-binding" evidence="6">
    <location>
        <begin position="379"/>
        <end position="525"/>
    </location>
</feature>
<feature type="region of interest" description="FAD-binding domain" evidence="3">
    <location>
        <begin position="181"/>
        <end position="332"/>
    </location>
</feature>
<dbReference type="InterPro" id="IPR047212">
    <property type="entry name" value="TPP_POXB-like"/>
</dbReference>
<dbReference type="Pfam" id="PF00205">
    <property type="entry name" value="TPP_enzyme_M"/>
    <property type="match status" value="1"/>
</dbReference>
<dbReference type="InterPro" id="IPR047210">
    <property type="entry name" value="TPP_PYR_POXB-like"/>
</dbReference>
<dbReference type="PANTHER" id="PTHR42981">
    <property type="entry name" value="PYRUVATE DEHYDROGENASE [UBIQUINONE]"/>
    <property type="match status" value="1"/>
</dbReference>
<dbReference type="GO" id="GO:0030976">
    <property type="term" value="F:thiamine pyrophosphate binding"/>
    <property type="evidence" value="ECO:0007669"/>
    <property type="project" value="UniProtKB-UniRule"/>
</dbReference>
<comment type="cofactor">
    <cofactor evidence="3">
        <name>Mg(2+)</name>
        <dbReference type="ChEBI" id="CHEBI:18420"/>
    </cofactor>
    <text evidence="3">Binds 1 Mg(2+) ion per subunit.</text>
</comment>
<keyword evidence="3" id="KW-1003">Cell membrane</keyword>
<keyword evidence="3" id="KW-0479">Metal-binding</keyword>
<dbReference type="Proteomes" id="UP000235739">
    <property type="component" value="Unassembled WGS sequence"/>
</dbReference>
<comment type="subcellular location">
    <subcellularLocation>
        <location evidence="3">Cell membrane</location>
        <topology evidence="3">Peripheral membrane protein</topology>
        <orientation evidence="3">Cytoplasmic side</orientation>
    </subcellularLocation>
</comment>
<reference evidence="8 9" key="1">
    <citation type="journal article" date="2017" name="Elife">
        <title>Extensive horizontal gene transfer in cheese-associated bacteria.</title>
        <authorList>
            <person name="Bonham K.S."/>
            <person name="Wolfe B.E."/>
            <person name="Dutton R.J."/>
        </authorList>
    </citation>
    <scope>NUCLEOTIDE SEQUENCE [LARGE SCALE GENOMIC DNA]</scope>
    <source>
        <strain evidence="8 9">JB182</strain>
    </source>
</reference>
<keyword evidence="3" id="KW-0274">FAD</keyword>
<dbReference type="NCBIfam" id="NF006591">
    <property type="entry name" value="PRK09124.1"/>
    <property type="match status" value="1"/>
</dbReference>
<keyword evidence="3" id="KW-0472">Membrane</keyword>
<feature type="region of interest" description="Membrane-binding domain" evidence="3">
    <location>
        <begin position="531"/>
        <end position="572"/>
    </location>
</feature>
<gene>
    <name evidence="3" type="primary">poxB</name>
    <name evidence="8" type="ORF">CIK84_04305</name>
</gene>
<organism evidence="8 9">
    <name type="scientific">Glutamicibacter arilaitensis</name>
    <dbReference type="NCBI Taxonomy" id="256701"/>
    <lineage>
        <taxon>Bacteria</taxon>
        <taxon>Bacillati</taxon>
        <taxon>Actinomycetota</taxon>
        <taxon>Actinomycetes</taxon>
        <taxon>Micrococcales</taxon>
        <taxon>Micrococcaceae</taxon>
        <taxon>Glutamicibacter</taxon>
    </lineage>
</organism>
<comment type="activity regulation">
    <text evidence="3">The C-terminus inhibits activity; it has to move for the enzyme to be active. Activated by lipid-binding, which occurs via the C-terminus.</text>
</comment>
<dbReference type="InterPro" id="IPR029061">
    <property type="entry name" value="THDP-binding"/>
</dbReference>
<dbReference type="Gene3D" id="3.40.50.970">
    <property type="match status" value="2"/>
</dbReference>
<evidence type="ECO:0000259" key="6">
    <source>
        <dbReference type="Pfam" id="PF02775"/>
    </source>
</evidence>
<feature type="binding site" evidence="3">
    <location>
        <position position="460"/>
    </location>
    <ligand>
        <name>Mg(2+)</name>
        <dbReference type="ChEBI" id="CHEBI:18420"/>
    </ligand>
</feature>
<dbReference type="EC" id="1.2.5.1" evidence="3"/>
<name>A0A2N7S3T7_9MICC</name>
<evidence type="ECO:0000256" key="3">
    <source>
        <dbReference type="HAMAP-Rule" id="MF_00850"/>
    </source>
</evidence>
<keyword evidence="3" id="KW-0446">Lipid-binding</keyword>
<dbReference type="GO" id="GO:0052737">
    <property type="term" value="F:pyruvate dehydrogenase (quinone) activity"/>
    <property type="evidence" value="ECO:0007669"/>
    <property type="project" value="UniProtKB-UniRule"/>
</dbReference>
<comment type="domain">
    <text evidence="3">Has 4 domains; the Pyr domain which binds the pyrimidine moiety of the thiamine pyrophosphate cofactor, the FAD-binding domain, the PP-binding domain which binds the pyrophosphate portion of thiamine pyrophosphate and the C-terminal membrane binding region. The C-terminus is held closely against the rest of the protein and covers the active site; during activation it unfolds from the rest of the protein and forms an amphipathic helix upon membrane binding, exposing the active site.</text>
</comment>
<keyword evidence="3 8" id="KW-0670">Pyruvate</keyword>
<dbReference type="PANTHER" id="PTHR42981:SF2">
    <property type="entry name" value="PYRUVATE DEHYDROGENASE [UBIQUINONE]"/>
    <property type="match status" value="1"/>
</dbReference>
<keyword evidence="3" id="KW-0460">Magnesium</keyword>
<dbReference type="SUPFAM" id="SSF52518">
    <property type="entry name" value="Thiamin diphosphate-binding fold (THDP-binding)"/>
    <property type="match status" value="2"/>
</dbReference>
<dbReference type="InterPro" id="IPR044261">
    <property type="entry name" value="Pyruvate_dehydrogenase"/>
</dbReference>
<dbReference type="InterPro" id="IPR011766">
    <property type="entry name" value="TPP_enzyme_TPP-bd"/>
</dbReference>
<dbReference type="HAMAP" id="MF_00850">
    <property type="entry name" value="POX"/>
    <property type="match status" value="1"/>
</dbReference>
<keyword evidence="3" id="KW-0560">Oxidoreductase</keyword>
<comment type="catalytic activity">
    <reaction evidence="3">
        <text>a ubiquinone + pyruvate + H2O = a ubiquinol + acetate + CO2</text>
        <dbReference type="Rhea" id="RHEA:27405"/>
        <dbReference type="Rhea" id="RHEA-COMP:9565"/>
        <dbReference type="Rhea" id="RHEA-COMP:9566"/>
        <dbReference type="ChEBI" id="CHEBI:15361"/>
        <dbReference type="ChEBI" id="CHEBI:15377"/>
        <dbReference type="ChEBI" id="CHEBI:16389"/>
        <dbReference type="ChEBI" id="CHEBI:16526"/>
        <dbReference type="ChEBI" id="CHEBI:17976"/>
        <dbReference type="ChEBI" id="CHEBI:30089"/>
        <dbReference type="EC" id="1.2.5.1"/>
    </reaction>
</comment>
<keyword evidence="3" id="KW-0285">Flavoprotein</keyword>
<feature type="binding site" evidence="3">
    <location>
        <begin position="249"/>
        <end position="252"/>
    </location>
    <ligand>
        <name>FAD</name>
        <dbReference type="ChEBI" id="CHEBI:57692"/>
    </ligand>
</feature>
<proteinExistence type="inferred from homology"/>
<feature type="binding site" evidence="3">
    <location>
        <position position="433"/>
    </location>
    <ligand>
        <name>Mg(2+)</name>
        <dbReference type="ChEBI" id="CHEBI:18420"/>
    </ligand>
</feature>
<feature type="binding site" evidence="3">
    <location>
        <position position="49"/>
    </location>
    <ligand>
        <name>thiamine diphosphate</name>
        <dbReference type="ChEBI" id="CHEBI:58937"/>
    </ligand>
</feature>
<dbReference type="CDD" id="cd02014">
    <property type="entry name" value="TPP_POX"/>
    <property type="match status" value="1"/>
</dbReference>
<feature type="domain" description="Thiamine pyrophosphate enzyme central" evidence="5">
    <location>
        <begin position="189"/>
        <end position="317"/>
    </location>
</feature>
<keyword evidence="3" id="KW-0547">Nucleotide-binding</keyword>
<dbReference type="GO" id="GO:0008289">
    <property type="term" value="F:lipid binding"/>
    <property type="evidence" value="ECO:0007669"/>
    <property type="project" value="UniProtKB-UniRule"/>
</dbReference>
<comment type="caution">
    <text evidence="3">Lacks conserved residue(s) required for the propagation of feature annotation.</text>
</comment>
<comment type="cofactor">
    <cofactor evidence="3">
        <name>FAD</name>
        <dbReference type="ChEBI" id="CHEBI:57692"/>
    </cofactor>
    <text evidence="3">Binds 1 FAD per subunit.</text>
</comment>
<feature type="binding site" evidence="3">
    <location>
        <position position="290"/>
    </location>
    <ligand>
        <name>FAD</name>
        <dbReference type="ChEBI" id="CHEBI:57692"/>
    </ligand>
</feature>
<protein>
    <recommendedName>
        <fullName evidence="3">Pyruvate dehydrogenase [ubiquinone]</fullName>
        <ecNumber evidence="3">1.2.5.1</ecNumber>
    </recommendedName>
    <alternativeName>
        <fullName evidence="3">Pyruvate oxidase</fullName>
        <shortName evidence="3">POX</shortName>
    </alternativeName>
    <alternativeName>
        <fullName evidence="3">Pyruvate:ubiquinone-8 oxidoreductase</fullName>
    </alternativeName>
</protein>
<accession>A0A2N7S3T7</accession>
<evidence type="ECO:0000313" key="8">
    <source>
        <dbReference type="EMBL" id="PMQ20816.1"/>
    </source>
</evidence>
<evidence type="ECO:0000259" key="5">
    <source>
        <dbReference type="Pfam" id="PF00205"/>
    </source>
</evidence>
<dbReference type="EMBL" id="PNQX01000001">
    <property type="protein sequence ID" value="PMQ20816.1"/>
    <property type="molecule type" value="Genomic_DNA"/>
</dbReference>
<feature type="binding site" evidence="3">
    <location>
        <begin position="406"/>
        <end position="408"/>
    </location>
    <ligand>
        <name>thiamine diphosphate</name>
        <dbReference type="ChEBI" id="CHEBI:58937"/>
    </ligand>
</feature>
<evidence type="ECO:0000259" key="7">
    <source>
        <dbReference type="Pfam" id="PF02776"/>
    </source>
</evidence>
<comment type="similarity">
    <text evidence="1 3 4">Belongs to the TPP enzyme family.</text>
</comment>